<keyword evidence="5" id="KW-1185">Reference proteome</keyword>
<evidence type="ECO:0000313" key="4">
    <source>
        <dbReference type="EMBL" id="ADQ19005.1"/>
    </source>
</evidence>
<evidence type="ECO:0000313" key="5">
    <source>
        <dbReference type="Proteomes" id="UP000007435"/>
    </source>
</evidence>
<reference key="1">
    <citation type="submission" date="2010-11" db="EMBL/GenBank/DDBJ databases">
        <title>The complete genome of Leadbetterella byssophila DSM 17132.</title>
        <authorList>
            <consortium name="US DOE Joint Genome Institute (JGI-PGF)"/>
            <person name="Lucas S."/>
            <person name="Copeland A."/>
            <person name="Lapidus A."/>
            <person name="Glavina del Rio T."/>
            <person name="Dalin E."/>
            <person name="Tice H."/>
            <person name="Bruce D."/>
            <person name="Goodwin L."/>
            <person name="Pitluck S."/>
            <person name="Kyrpides N."/>
            <person name="Mavromatis K."/>
            <person name="Ivanova N."/>
            <person name="Teshima H."/>
            <person name="Brettin T."/>
            <person name="Detter J.C."/>
            <person name="Han C."/>
            <person name="Tapia R."/>
            <person name="Land M."/>
            <person name="Hauser L."/>
            <person name="Markowitz V."/>
            <person name="Cheng J.-F."/>
            <person name="Hugenholtz P."/>
            <person name="Woyke T."/>
            <person name="Wu D."/>
            <person name="Tindall B."/>
            <person name="Pomrenke H.G."/>
            <person name="Brambilla E."/>
            <person name="Klenk H.-P."/>
            <person name="Eisen J.A."/>
        </authorList>
    </citation>
    <scope>NUCLEOTIDE SEQUENCE [LARGE SCALE GENOMIC DNA]</scope>
    <source>
        <strain>DSM 17132</strain>
    </source>
</reference>
<reference evidence="4 5" key="2">
    <citation type="journal article" date="2011" name="Stand. Genomic Sci.">
        <title>Complete genome sequence of Leadbetterella byssophila type strain (4M15).</title>
        <authorList>
            <person name="Abt B."/>
            <person name="Teshima H."/>
            <person name="Lucas S."/>
            <person name="Lapidus A."/>
            <person name="Del Rio T.G."/>
            <person name="Nolan M."/>
            <person name="Tice H."/>
            <person name="Cheng J.F."/>
            <person name="Pitluck S."/>
            <person name="Liolios K."/>
            <person name="Pagani I."/>
            <person name="Ivanova N."/>
            <person name="Mavromatis K."/>
            <person name="Pati A."/>
            <person name="Tapia R."/>
            <person name="Han C."/>
            <person name="Goodwin L."/>
            <person name="Chen A."/>
            <person name="Palaniappan K."/>
            <person name="Land M."/>
            <person name="Hauser L."/>
            <person name="Chang Y.J."/>
            <person name="Jeffries C.D."/>
            <person name="Rohde M."/>
            <person name="Goker M."/>
            <person name="Tindall B.J."/>
            <person name="Detter J.C."/>
            <person name="Woyke T."/>
            <person name="Bristow J."/>
            <person name="Eisen J.A."/>
            <person name="Markowitz V."/>
            <person name="Hugenholtz P."/>
            <person name="Klenk H.P."/>
            <person name="Kyrpides N.C."/>
        </authorList>
    </citation>
    <scope>NUCLEOTIDE SEQUENCE [LARGE SCALE GENOMIC DNA]</scope>
    <source>
        <strain evidence="5">DSM 17132 / JCM 16389 / KACC 11308 / NBRC 106382 / 4M15</strain>
    </source>
</reference>
<evidence type="ECO:0000259" key="2">
    <source>
        <dbReference type="Pfam" id="PF00675"/>
    </source>
</evidence>
<name>E4RX90_LEAB4</name>
<dbReference type="Pfam" id="PF00675">
    <property type="entry name" value="Peptidase_M16"/>
    <property type="match status" value="1"/>
</dbReference>
<organism evidence="4 5">
    <name type="scientific">Leadbetterella byssophila (strain DSM 17132 / JCM 16389 / KACC 11308 / NBRC 106382 / 4M15)</name>
    <dbReference type="NCBI Taxonomy" id="649349"/>
    <lineage>
        <taxon>Bacteria</taxon>
        <taxon>Pseudomonadati</taxon>
        <taxon>Bacteroidota</taxon>
        <taxon>Cytophagia</taxon>
        <taxon>Cytophagales</taxon>
        <taxon>Leadbetterellaceae</taxon>
        <taxon>Leadbetterella</taxon>
    </lineage>
</organism>
<dbReference type="HOGENOM" id="CLU_009902_3_2_10"/>
<dbReference type="KEGG" id="lby:Lbys_3354"/>
<dbReference type="GO" id="GO:0004222">
    <property type="term" value="F:metalloendopeptidase activity"/>
    <property type="evidence" value="ECO:0007669"/>
    <property type="project" value="UniProtKB-EC"/>
</dbReference>
<dbReference type="Gene3D" id="3.30.830.10">
    <property type="entry name" value="Metalloenzyme, LuxS/M16 peptidase-like"/>
    <property type="match status" value="2"/>
</dbReference>
<dbReference type="eggNOG" id="COG0612">
    <property type="taxonomic scope" value="Bacteria"/>
</dbReference>
<evidence type="ECO:0000256" key="1">
    <source>
        <dbReference type="ARBA" id="ARBA00007261"/>
    </source>
</evidence>
<dbReference type="AlphaFoldDB" id="E4RX90"/>
<dbReference type="EC" id="3.4.24.64" evidence="4"/>
<dbReference type="InterPro" id="IPR011249">
    <property type="entry name" value="Metalloenz_LuxS/M16"/>
</dbReference>
<dbReference type="STRING" id="649349.Lbys_3354"/>
<feature type="domain" description="Peptidase M16 C-terminal" evidence="3">
    <location>
        <begin position="175"/>
        <end position="350"/>
    </location>
</feature>
<proteinExistence type="inferred from homology"/>
<protein>
    <submittedName>
        <fullName evidence="4">Processing peptidase</fullName>
        <ecNumber evidence="4">3.4.24.64</ecNumber>
    </submittedName>
</protein>
<dbReference type="Pfam" id="PF05193">
    <property type="entry name" value="Peptidase_M16_C"/>
    <property type="match status" value="1"/>
</dbReference>
<dbReference type="InterPro" id="IPR007863">
    <property type="entry name" value="Peptidase_M16_C"/>
</dbReference>
<comment type="similarity">
    <text evidence="1">Belongs to the peptidase M16 family.</text>
</comment>
<dbReference type="InterPro" id="IPR050361">
    <property type="entry name" value="MPP/UQCRC_Complex"/>
</dbReference>
<dbReference type="InterPro" id="IPR011765">
    <property type="entry name" value="Pept_M16_N"/>
</dbReference>
<dbReference type="SUPFAM" id="SSF63411">
    <property type="entry name" value="LuxS/MPP-like metallohydrolase"/>
    <property type="match status" value="2"/>
</dbReference>
<dbReference type="EMBL" id="CP002305">
    <property type="protein sequence ID" value="ADQ19005.1"/>
    <property type="molecule type" value="Genomic_DNA"/>
</dbReference>
<accession>E4RX90</accession>
<sequence>MQVILNRMSEYQIYTLPNGIRIAHKRVQNTKIVHCGIMFDIGSRDELPHQAGLAHFWEHMAFKGTKKRKSYHIINSLESVGGELNAYTTKEKICFYASVLDEYFVRAIDLLSDIAFQSTFPEKQLELERGVILEEMSMYLDSPEDAIQDEFDSIIFPKHAMGVNILGTTESVKGFKREDFQRFIAENLDTERTVLSIVGNISFEKAVKVVERFLKDVPVVKTGRKRSAPNEYVPQNIRVKKDNNQAQVAIGSPSFSLSDSKRLPFFALVNLLGGPGMNSRFNLSLREKYGLVYQIEASLVSYSDTGLFSILFGTDHDNLNKAFKLVWKELNALKNKKLGSLQLKTLKDQLKGQLAMAEESKQGYMLMMAKSILDLGYVEPLQEIFSDIDRISAEGLQDLAMEAFNADYLSTLVYN</sequence>
<dbReference type="GO" id="GO:0046872">
    <property type="term" value="F:metal ion binding"/>
    <property type="evidence" value="ECO:0007669"/>
    <property type="project" value="InterPro"/>
</dbReference>
<dbReference type="Proteomes" id="UP000007435">
    <property type="component" value="Chromosome"/>
</dbReference>
<feature type="domain" description="Peptidase M16 N-terminal" evidence="2">
    <location>
        <begin position="22"/>
        <end position="168"/>
    </location>
</feature>
<gene>
    <name evidence="4" type="ordered locus">Lbys_3354</name>
</gene>
<dbReference type="PANTHER" id="PTHR11851:SF49">
    <property type="entry name" value="MITOCHONDRIAL-PROCESSING PEPTIDASE SUBUNIT ALPHA"/>
    <property type="match status" value="1"/>
</dbReference>
<dbReference type="PANTHER" id="PTHR11851">
    <property type="entry name" value="METALLOPROTEASE"/>
    <property type="match status" value="1"/>
</dbReference>
<evidence type="ECO:0000259" key="3">
    <source>
        <dbReference type="Pfam" id="PF05193"/>
    </source>
</evidence>
<keyword evidence="4" id="KW-0378">Hydrolase</keyword>